<keyword evidence="7" id="KW-1185">Reference proteome</keyword>
<dbReference type="Proteomes" id="UP000054564">
    <property type="component" value="Unassembled WGS sequence"/>
</dbReference>
<evidence type="ECO:0000313" key="7">
    <source>
        <dbReference type="Proteomes" id="UP000054564"/>
    </source>
</evidence>
<evidence type="ECO:0000256" key="4">
    <source>
        <dbReference type="ARBA" id="ARBA00023163"/>
    </source>
</evidence>
<dbReference type="AlphaFoldDB" id="A0A0L0VFK6"/>
<evidence type="ECO:0000256" key="3">
    <source>
        <dbReference type="ARBA" id="ARBA00023125"/>
    </source>
</evidence>
<comment type="subcellular location">
    <subcellularLocation>
        <location evidence="1">Nucleus</location>
    </subcellularLocation>
</comment>
<comment type="caution">
    <text evidence="6">The sequence shown here is derived from an EMBL/GenBank/DDBJ whole genome shotgun (WGS) entry which is preliminary data.</text>
</comment>
<organism evidence="6 7">
    <name type="scientific">Puccinia striiformis f. sp. tritici PST-78</name>
    <dbReference type="NCBI Taxonomy" id="1165861"/>
    <lineage>
        <taxon>Eukaryota</taxon>
        <taxon>Fungi</taxon>
        <taxon>Dikarya</taxon>
        <taxon>Basidiomycota</taxon>
        <taxon>Pucciniomycotina</taxon>
        <taxon>Pucciniomycetes</taxon>
        <taxon>Pucciniales</taxon>
        <taxon>Pucciniaceae</taxon>
        <taxon>Puccinia</taxon>
    </lineage>
</organism>
<keyword evidence="5" id="KW-0539">Nucleus</keyword>
<dbReference type="PANTHER" id="PTHR11988">
    <property type="entry name" value="THYROTROPH EMBRYONIC FACTOR RELATED"/>
    <property type="match status" value="1"/>
</dbReference>
<protein>
    <recommendedName>
        <fullName evidence="8">F-box domain-containing protein</fullName>
    </recommendedName>
</protein>
<dbReference type="OrthoDB" id="10363027at2759"/>
<evidence type="ECO:0008006" key="8">
    <source>
        <dbReference type="Google" id="ProtNLM"/>
    </source>
</evidence>
<keyword evidence="4" id="KW-0804">Transcription</keyword>
<name>A0A0L0VFK6_9BASI</name>
<dbReference type="EMBL" id="AJIL01000064">
    <property type="protein sequence ID" value="KNE97799.1"/>
    <property type="molecule type" value="Genomic_DNA"/>
</dbReference>
<evidence type="ECO:0000313" key="6">
    <source>
        <dbReference type="EMBL" id="KNE97799.1"/>
    </source>
</evidence>
<keyword evidence="3" id="KW-0238">DNA-binding</keyword>
<keyword evidence="2" id="KW-0805">Transcription regulation</keyword>
<sequence length="447" mass="50784">MAKLTDLPAELVDIIVGIIIDTAPRRDPYWIYKSSYLTVPGVTWPEGLPSHPLIPLSLVSSTFRECAQGRLFKRVELSSPWQAYLFLSALNSHTTHEKKNRISRVDSAHQSTLAQKVRSLNFKLSSSSTSIAGSMGKGGGSAICGILRSCPLLERITIDTVFLSSCKEPIMQALSTQRRIEEFCILSDQKIGPTDVQWLLEELDARLFSNWDMLEIVDLSQLSSRWFTTTENIQKSIPVFNRALRSIKLNIPDLDEKELYSLLASSKESIRTLEIFYPTSKLDRMGLFRILKDCTNPELESLEISVDDTWHHLPDLTSSEGLDDPAQNPYLIDILFHSSFRTSFRKLKSLHIDGPIASSRLLSLPPKSIEDVQWCLERASDLEFVREVFAWRNAEGNESPPPDPPAGFEGCRPWLPNLCRFVLVDEWMSLTDDTRPKFQQDEYYDLV</sequence>
<accession>A0A0L0VFK6</accession>
<gene>
    <name evidence="6" type="ORF">PSTG_09017</name>
</gene>
<proteinExistence type="predicted"/>
<evidence type="ECO:0000256" key="1">
    <source>
        <dbReference type="ARBA" id="ARBA00004123"/>
    </source>
</evidence>
<dbReference type="GO" id="GO:0000978">
    <property type="term" value="F:RNA polymerase II cis-regulatory region sequence-specific DNA binding"/>
    <property type="evidence" value="ECO:0007669"/>
    <property type="project" value="TreeGrafter"/>
</dbReference>
<dbReference type="PANTHER" id="PTHR11988:SF27">
    <property type="entry name" value="GH27708P"/>
    <property type="match status" value="1"/>
</dbReference>
<reference evidence="7" key="1">
    <citation type="submission" date="2014-03" db="EMBL/GenBank/DDBJ databases">
        <title>The Genome Sequence of Puccinia striiformis f. sp. tritici PST-78.</title>
        <authorList>
            <consortium name="The Broad Institute Genome Sequencing Platform"/>
            <person name="Cuomo C."/>
            <person name="Hulbert S."/>
            <person name="Chen X."/>
            <person name="Walker B."/>
            <person name="Young S.K."/>
            <person name="Zeng Q."/>
            <person name="Gargeya S."/>
            <person name="Fitzgerald M."/>
            <person name="Haas B."/>
            <person name="Abouelleil A."/>
            <person name="Alvarado L."/>
            <person name="Arachchi H.M."/>
            <person name="Berlin A.M."/>
            <person name="Chapman S.B."/>
            <person name="Goldberg J."/>
            <person name="Griggs A."/>
            <person name="Gujja S."/>
            <person name="Hansen M."/>
            <person name="Howarth C."/>
            <person name="Imamovic A."/>
            <person name="Larimer J."/>
            <person name="McCowan C."/>
            <person name="Montmayeur A."/>
            <person name="Murphy C."/>
            <person name="Neiman D."/>
            <person name="Pearson M."/>
            <person name="Priest M."/>
            <person name="Roberts A."/>
            <person name="Saif S."/>
            <person name="Shea T."/>
            <person name="Sisk P."/>
            <person name="Sykes S."/>
            <person name="Wortman J."/>
            <person name="Nusbaum C."/>
            <person name="Birren B."/>
        </authorList>
    </citation>
    <scope>NUCLEOTIDE SEQUENCE [LARGE SCALE GENOMIC DNA]</scope>
    <source>
        <strain evidence="7">race PST-78</strain>
    </source>
</reference>
<dbReference type="GO" id="GO:0000981">
    <property type="term" value="F:DNA-binding transcription factor activity, RNA polymerase II-specific"/>
    <property type="evidence" value="ECO:0007669"/>
    <property type="project" value="TreeGrafter"/>
</dbReference>
<dbReference type="GO" id="GO:0005634">
    <property type="term" value="C:nucleus"/>
    <property type="evidence" value="ECO:0007669"/>
    <property type="project" value="UniProtKB-SubCell"/>
</dbReference>
<evidence type="ECO:0000256" key="2">
    <source>
        <dbReference type="ARBA" id="ARBA00023015"/>
    </source>
</evidence>
<evidence type="ECO:0000256" key="5">
    <source>
        <dbReference type="ARBA" id="ARBA00023242"/>
    </source>
</evidence>
<dbReference type="InterPro" id="IPR040223">
    <property type="entry name" value="PAR_bZIP"/>
</dbReference>